<keyword evidence="2" id="KW-1185">Reference proteome</keyword>
<evidence type="ECO:0000313" key="2">
    <source>
        <dbReference type="Proteomes" id="UP000494106"/>
    </source>
</evidence>
<sequence>MQSFSSQFHSSSSQSGDISSFLVTSKRLVSKYDIKSTKNGFQISNDNVDIALDVCRPRLYPILDVQ</sequence>
<protein>
    <submittedName>
        <fullName evidence="1">Uncharacterized protein</fullName>
    </submittedName>
</protein>
<name>A0A8S1BRQ7_ARCPL</name>
<accession>A0A8S1BRQ7</accession>
<dbReference type="AlphaFoldDB" id="A0A8S1BRQ7"/>
<dbReference type="Proteomes" id="UP000494106">
    <property type="component" value="Unassembled WGS sequence"/>
</dbReference>
<organism evidence="1 2">
    <name type="scientific">Arctia plantaginis</name>
    <name type="common">Wood tiger moth</name>
    <name type="synonym">Phalaena plantaginis</name>
    <dbReference type="NCBI Taxonomy" id="874455"/>
    <lineage>
        <taxon>Eukaryota</taxon>
        <taxon>Metazoa</taxon>
        <taxon>Ecdysozoa</taxon>
        <taxon>Arthropoda</taxon>
        <taxon>Hexapoda</taxon>
        <taxon>Insecta</taxon>
        <taxon>Pterygota</taxon>
        <taxon>Neoptera</taxon>
        <taxon>Endopterygota</taxon>
        <taxon>Lepidoptera</taxon>
        <taxon>Glossata</taxon>
        <taxon>Ditrysia</taxon>
        <taxon>Noctuoidea</taxon>
        <taxon>Erebidae</taxon>
        <taxon>Arctiinae</taxon>
        <taxon>Arctia</taxon>
    </lineage>
</organism>
<comment type="caution">
    <text evidence="1">The sequence shown here is derived from an EMBL/GenBank/DDBJ whole genome shotgun (WGS) entry which is preliminary data.</text>
</comment>
<evidence type="ECO:0000313" key="1">
    <source>
        <dbReference type="EMBL" id="CAB3261166.1"/>
    </source>
</evidence>
<reference evidence="1 2" key="1">
    <citation type="submission" date="2020-04" db="EMBL/GenBank/DDBJ databases">
        <authorList>
            <person name="Wallbank WR R."/>
            <person name="Pardo Diaz C."/>
            <person name="Kozak K."/>
            <person name="Martin S."/>
            <person name="Jiggins C."/>
            <person name="Moest M."/>
            <person name="Warren A I."/>
            <person name="Byers J.R.P. K."/>
            <person name="Montejo-Kovacevich G."/>
            <person name="Yen C E."/>
        </authorList>
    </citation>
    <scope>NUCLEOTIDE SEQUENCE [LARGE SCALE GENOMIC DNA]</scope>
</reference>
<proteinExistence type="predicted"/>
<gene>
    <name evidence="1" type="ORF">APLA_LOCUS17680</name>
</gene>
<dbReference type="EMBL" id="CADEBC010000858">
    <property type="protein sequence ID" value="CAB3261166.1"/>
    <property type="molecule type" value="Genomic_DNA"/>
</dbReference>